<feature type="region of interest" description="Disordered" evidence="1">
    <location>
        <begin position="747"/>
        <end position="880"/>
    </location>
</feature>
<accession>A0A9P9AKG5</accession>
<evidence type="ECO:0000259" key="2">
    <source>
        <dbReference type="SMART" id="SM00355"/>
    </source>
</evidence>
<feature type="compositionally biased region" description="Acidic residues" evidence="1">
    <location>
        <begin position="1745"/>
        <end position="1755"/>
    </location>
</feature>
<gene>
    <name evidence="3" type="ORF">B0T10DRAFT_584564</name>
</gene>
<evidence type="ECO:0000313" key="4">
    <source>
        <dbReference type="Proteomes" id="UP000777438"/>
    </source>
</evidence>
<feature type="compositionally biased region" description="Acidic residues" evidence="1">
    <location>
        <begin position="1629"/>
        <end position="1641"/>
    </location>
</feature>
<feature type="compositionally biased region" description="Basic residues" evidence="1">
    <location>
        <begin position="1764"/>
        <end position="1773"/>
    </location>
</feature>
<dbReference type="InterPro" id="IPR013087">
    <property type="entry name" value="Znf_C2H2_type"/>
</dbReference>
<feature type="region of interest" description="Disordered" evidence="1">
    <location>
        <begin position="894"/>
        <end position="973"/>
    </location>
</feature>
<name>A0A9P9AKG5_9HYPO</name>
<feature type="domain" description="C2H2-type" evidence="2">
    <location>
        <begin position="1042"/>
        <end position="1069"/>
    </location>
</feature>
<dbReference type="OrthoDB" id="4850289at2759"/>
<feature type="compositionally biased region" description="Polar residues" evidence="1">
    <location>
        <begin position="841"/>
        <end position="872"/>
    </location>
</feature>
<dbReference type="SMART" id="SM00355">
    <property type="entry name" value="ZnF_C2H2"/>
    <property type="match status" value="4"/>
</dbReference>
<feature type="compositionally biased region" description="Acidic residues" evidence="1">
    <location>
        <begin position="193"/>
        <end position="205"/>
    </location>
</feature>
<evidence type="ECO:0000313" key="3">
    <source>
        <dbReference type="EMBL" id="KAH6877126.1"/>
    </source>
</evidence>
<feature type="domain" description="C2H2-type" evidence="2">
    <location>
        <begin position="1291"/>
        <end position="1313"/>
    </location>
</feature>
<feature type="domain" description="C2H2-type" evidence="2">
    <location>
        <begin position="1188"/>
        <end position="1215"/>
    </location>
</feature>
<organism evidence="3 4">
    <name type="scientific">Thelonectria olida</name>
    <dbReference type="NCBI Taxonomy" id="1576542"/>
    <lineage>
        <taxon>Eukaryota</taxon>
        <taxon>Fungi</taxon>
        <taxon>Dikarya</taxon>
        <taxon>Ascomycota</taxon>
        <taxon>Pezizomycotina</taxon>
        <taxon>Sordariomycetes</taxon>
        <taxon>Hypocreomycetidae</taxon>
        <taxon>Hypocreales</taxon>
        <taxon>Nectriaceae</taxon>
        <taxon>Thelonectria</taxon>
    </lineage>
</organism>
<comment type="caution">
    <text evidence="3">The sequence shown here is derived from an EMBL/GenBank/DDBJ whole genome shotgun (WGS) entry which is preliminary data.</text>
</comment>
<feature type="compositionally biased region" description="Low complexity" evidence="1">
    <location>
        <begin position="918"/>
        <end position="930"/>
    </location>
</feature>
<feature type="compositionally biased region" description="Polar residues" evidence="1">
    <location>
        <begin position="1707"/>
        <end position="1716"/>
    </location>
</feature>
<feature type="compositionally biased region" description="Low complexity" evidence="1">
    <location>
        <begin position="1357"/>
        <end position="1375"/>
    </location>
</feature>
<dbReference type="EMBL" id="JAGPYM010000031">
    <property type="protein sequence ID" value="KAH6877126.1"/>
    <property type="molecule type" value="Genomic_DNA"/>
</dbReference>
<sequence length="1853" mass="208241">MAVPHILTTGYVSSEDARHRLNPSIEPDDAEWKSVHEHFTNLTQNSNTSVNQILMDTFTRREAILFVWSDLPQIKKVQDSRTKLYHSILNNRYRGLEVTLATKLTMLYFGLPVEPCDPHSDEMDLDSDQYSAESHWGSPDEEEYSEIGPDNSLLIALTKALEEGDDDDDDYDATNNSMLQDQLEEDIRRSERGEEEDEEELDSDQETTRFSSPEAEMEARKGPKLQDVLEPVQLADHRDHRTLPPTHEDTWVPLWSHRGCVHFVPGHWGSFALAIRKLLSLPLTSDEDVVEFTLAVFDTSETGRIRITREIDDKLPLQSPSEAFRFVQEHHDNVAAEDSSVSWFVRLGADSTPLMWAPTPEQFKADVTKIGYPVFEGRDDPEKHVINWAWVAFPKFTGEYFRIQDWAANQYNLHLKTAIEVLLGIPLDGQSHKKAFRIYDRTPVEDGGHPQLQLENSGTTWAGTGAHSNLWNQLHPQNNSKSVWMLESVPIEDEAIPVIVPYCYPQFVPIITQSDASKMPEATRDLIDDVWSKSEVEAMAAVQYHTIPGPPGQAISYPDRITIDLVPNYHPTFLQRLEEDVDRCFFAPEKPPFVVRPLWKEKESLLFPSWIDNPDSDVEMPHLGGGRGVPYFHAAIMELCEKNRPEEYHSAADHVFLTPVLDDTDDQHADLDDANFIITPSTGDAEWYRIRSSMMHRSYKVEILRNTKKDWDSKIAKSNTWGPRVSVKRVFRDSLNHLFRDSLTEFSGSPARRASGAPQPRGSARKSMLHQLAEKALAKGHQRQQSTQLRLPMPIPQLGSKRKSSGLRFPQPSSQTKKRGSGLRFPIAAEPDEEPQEEAASQTQKPTTTPAPVQGSGEQSQRPSSKQRTPKTAAQKARDLKVMKRSIELWAAQHTAEETSRGIAEPLSQPQNEPRTPPDQTDPQDPPVQTRRQDPPPPLSQRREPPPPPPPGQSPTIPRRQGRRPNSDPTYVQNLLDRGVQPSIFDDPLSPRIPMGAPPIESILRSPGNAPIFNRGVLTPSEQARLQGLNYTQRNQLLSRTSVCPYKDCQFIYNASSPEDLEQHLQQNHRVLECPWCDTTLLAHSPREQRLEHIRDAHSDELATLMNPSRARRLSVVDRTASGLQPIVPDHSRVAPWVPRPLAQSQDTPRGNPPHSQHSSRGNPPRFLSYPLRWFEKTGPVPFLDPCIVCPFPGCPEPNLSALNSVQVYEHFEKHHGGAQNKCPFCELSFAGPTDSAPSNATQQRLEQVLHYDCHVYKLWDALQERQEQEINLSPNQSPRPHPRKRCPLFHKCGTVIQYMTDAQLVEHLRRSHQEDLRPPQEREYVTMPQLIEVFEGITGQKRAREEDLEPVTQSQGESSGAEAATTTATSGQEEPAAERRPTKRQRLQVPKRSANPVSSAAATDGGSLDTSARGRGQTKAPAKPSTKPTKGLDGAQQTQAKPTGKAQRRSASPDWYAELGPADPEFDPEGMYCSKCLRRVPKKLEQSEPPSIGPSHEDEIAYHINPNRCCRIRNGLGDASRLPNRSGWIPENRVHGKLSEIKKAFLKQYPTYKQTIYPTRQSTTPWRGDPNNENNAEWWNVPWPPYEGKPPFPGTWKAPREPVYTPSRNRRISKSPVDPAYRPPRDEQESEDDLQADVDDVGGLLKTQSESSPKRKRNERADEVRPTTEQDDSEPARKKPKTVVAKKTGKGKPPVRPRTIIKIVSRGSSSANTPVESEDELDTVPAPKTAKKGKAPAITVPSDSDSEDSDDEPDVIPPLNVKKPAKASKRAKTSASYTPAESEDPEAGPAPKTAKKPAKVKGRNTAESEQPEAVPKRGKPARAATREPSTQPSRASSRIRDRKERGASVMRN</sequence>
<protein>
    <recommendedName>
        <fullName evidence="2">C2H2-type domain-containing protein</fullName>
    </recommendedName>
</protein>
<keyword evidence="4" id="KW-1185">Reference proteome</keyword>
<feature type="region of interest" description="Disordered" evidence="1">
    <location>
        <begin position="1340"/>
        <end position="1469"/>
    </location>
</feature>
<feature type="compositionally biased region" description="Polar residues" evidence="1">
    <location>
        <begin position="1828"/>
        <end position="1837"/>
    </location>
</feature>
<feature type="region of interest" description="Disordered" evidence="1">
    <location>
        <begin position="1141"/>
        <end position="1165"/>
    </location>
</feature>
<feature type="region of interest" description="Disordered" evidence="1">
    <location>
        <begin position="119"/>
        <end position="148"/>
    </location>
</feature>
<feature type="compositionally biased region" description="Low complexity" evidence="1">
    <location>
        <begin position="1419"/>
        <end position="1430"/>
    </location>
</feature>
<feature type="compositionally biased region" description="Basic residues" evidence="1">
    <location>
        <begin position="1794"/>
        <end position="1803"/>
    </location>
</feature>
<dbReference type="Proteomes" id="UP000777438">
    <property type="component" value="Unassembled WGS sequence"/>
</dbReference>
<feature type="domain" description="C2H2-type" evidence="2">
    <location>
        <begin position="1072"/>
        <end position="1098"/>
    </location>
</feature>
<feature type="region of interest" description="Disordered" evidence="1">
    <location>
        <begin position="1592"/>
        <end position="1853"/>
    </location>
</feature>
<reference evidence="3 4" key="1">
    <citation type="journal article" date="2021" name="Nat. Commun.">
        <title>Genetic determinants of endophytism in the Arabidopsis root mycobiome.</title>
        <authorList>
            <person name="Mesny F."/>
            <person name="Miyauchi S."/>
            <person name="Thiergart T."/>
            <person name="Pickel B."/>
            <person name="Atanasova L."/>
            <person name="Karlsson M."/>
            <person name="Huettel B."/>
            <person name="Barry K.W."/>
            <person name="Haridas S."/>
            <person name="Chen C."/>
            <person name="Bauer D."/>
            <person name="Andreopoulos W."/>
            <person name="Pangilinan J."/>
            <person name="LaButti K."/>
            <person name="Riley R."/>
            <person name="Lipzen A."/>
            <person name="Clum A."/>
            <person name="Drula E."/>
            <person name="Henrissat B."/>
            <person name="Kohler A."/>
            <person name="Grigoriev I.V."/>
            <person name="Martin F.M."/>
            <person name="Hacquard S."/>
        </authorList>
    </citation>
    <scope>NUCLEOTIDE SEQUENCE [LARGE SCALE GENOMIC DNA]</scope>
    <source>
        <strain evidence="3 4">MPI-CAGE-CH-0241</strain>
    </source>
</reference>
<feature type="compositionally biased region" description="Basic and acidic residues" evidence="1">
    <location>
        <begin position="1660"/>
        <end position="1669"/>
    </location>
</feature>
<proteinExistence type="predicted"/>
<feature type="region of interest" description="Disordered" evidence="1">
    <location>
        <begin position="164"/>
        <end position="223"/>
    </location>
</feature>
<evidence type="ECO:0000256" key="1">
    <source>
        <dbReference type="SAM" id="MobiDB-lite"/>
    </source>
</evidence>
<feature type="compositionally biased region" description="Polar residues" evidence="1">
    <location>
        <begin position="1143"/>
        <end position="1162"/>
    </location>
</feature>